<comment type="pathway">
    <text evidence="2">Cofactor biosynthesis; ubiquinone biosynthesis.</text>
</comment>
<dbReference type="PANTHER" id="PTHR43876:SF7">
    <property type="entry name" value="UBIQUINONE BIOSYNTHESIS MONOOXYGENASE COQ6, MITOCHONDRIAL"/>
    <property type="match status" value="1"/>
</dbReference>
<organism evidence="9 10">
    <name type="scientific">Methyloceanibacter caenitepidi</name>
    <dbReference type="NCBI Taxonomy" id="1384459"/>
    <lineage>
        <taxon>Bacteria</taxon>
        <taxon>Pseudomonadati</taxon>
        <taxon>Pseudomonadota</taxon>
        <taxon>Alphaproteobacteria</taxon>
        <taxon>Hyphomicrobiales</taxon>
        <taxon>Hyphomicrobiaceae</taxon>
        <taxon>Methyloceanibacter</taxon>
    </lineage>
</organism>
<dbReference type="Gene3D" id="3.50.50.60">
    <property type="entry name" value="FAD/NAD(P)-binding domain"/>
    <property type="match status" value="2"/>
</dbReference>
<evidence type="ECO:0000259" key="8">
    <source>
        <dbReference type="Pfam" id="PF01494"/>
    </source>
</evidence>
<evidence type="ECO:0000256" key="4">
    <source>
        <dbReference type="ARBA" id="ARBA00022630"/>
    </source>
</evidence>
<keyword evidence="4" id="KW-0285">Flavoprotein</keyword>
<dbReference type="Pfam" id="PF01494">
    <property type="entry name" value="FAD_binding_3"/>
    <property type="match status" value="1"/>
</dbReference>
<evidence type="ECO:0000256" key="6">
    <source>
        <dbReference type="ARBA" id="ARBA00023002"/>
    </source>
</evidence>
<dbReference type="GO" id="GO:0004497">
    <property type="term" value="F:monooxygenase activity"/>
    <property type="evidence" value="ECO:0007669"/>
    <property type="project" value="UniProtKB-KW"/>
</dbReference>
<dbReference type="InterPro" id="IPR010971">
    <property type="entry name" value="UbiH/COQ6"/>
</dbReference>
<evidence type="ECO:0000256" key="3">
    <source>
        <dbReference type="ARBA" id="ARBA00005349"/>
    </source>
</evidence>
<evidence type="ECO:0000256" key="1">
    <source>
        <dbReference type="ARBA" id="ARBA00001974"/>
    </source>
</evidence>
<evidence type="ECO:0000256" key="5">
    <source>
        <dbReference type="ARBA" id="ARBA00022827"/>
    </source>
</evidence>
<dbReference type="KEGG" id="mcg:GL4_1925"/>
<evidence type="ECO:0000256" key="2">
    <source>
        <dbReference type="ARBA" id="ARBA00004749"/>
    </source>
</evidence>
<gene>
    <name evidence="9" type="ORF">GL4_1925</name>
</gene>
<keyword evidence="10" id="KW-1185">Reference proteome</keyword>
<dbReference type="UniPathway" id="UPA00232"/>
<keyword evidence="5" id="KW-0274">FAD</keyword>
<accession>A0A0A8K3Q1</accession>
<proteinExistence type="inferred from homology"/>
<comment type="similarity">
    <text evidence="3">Belongs to the UbiH/COQ6 family.</text>
</comment>
<dbReference type="InterPro" id="IPR036188">
    <property type="entry name" value="FAD/NAD-bd_sf"/>
</dbReference>
<dbReference type="InterPro" id="IPR002938">
    <property type="entry name" value="FAD-bd"/>
</dbReference>
<comment type="cofactor">
    <cofactor evidence="1">
        <name>FAD</name>
        <dbReference type="ChEBI" id="CHEBI:57692"/>
    </cofactor>
</comment>
<dbReference type="STRING" id="1384459.GL4_1925"/>
<dbReference type="NCBIfam" id="TIGR01988">
    <property type="entry name" value="Ubi-OHases"/>
    <property type="match status" value="1"/>
</dbReference>
<dbReference type="GO" id="GO:0016705">
    <property type="term" value="F:oxidoreductase activity, acting on paired donors, with incorporation or reduction of molecular oxygen"/>
    <property type="evidence" value="ECO:0007669"/>
    <property type="project" value="InterPro"/>
</dbReference>
<keyword evidence="7" id="KW-0503">Monooxygenase</keyword>
<evidence type="ECO:0000313" key="10">
    <source>
        <dbReference type="Proteomes" id="UP000031643"/>
    </source>
</evidence>
<sequence>MFDVVVVGAGPAGIATALALHHVGAAVALAGPPPPATASARPETRTAALLTSSVDFLKRLGVWERLLPDAAPLTAIRIVDASRSLLRSPDIAFEARELGLDSFGFNIANTALNTVLYERARAVLPRLAPEPVETVDLGPDRAMLTFPSGNRLACRLVAGADGRRSICRQAAKIETRDVRYEQAAIASSFRHSLPHRGVATELHREGGSVTSVPTPDQNTSSLVWVTSREDAADLMALDEASFAARLQERFDETLGVISDVGPRASFPVAGLTAKQMAANRTALVGEAAHIMAPIGAQGLNLGLRDAAALADCVADALRHDRDPGGAPVLAQYAKARQLDVLSRTVGVDLLGRSLLTKLLPVQLARSAVLTGLNAFAPLKRMVMQAGLAPPADLPRLMRPVDSLPA</sequence>
<dbReference type="InterPro" id="IPR051205">
    <property type="entry name" value="UbiH/COQ6_monooxygenase"/>
</dbReference>
<dbReference type="EMBL" id="AP014648">
    <property type="protein sequence ID" value="BAQ17376.1"/>
    <property type="molecule type" value="Genomic_DNA"/>
</dbReference>
<dbReference type="HOGENOM" id="CLU_009665_8_1_5"/>
<dbReference type="PANTHER" id="PTHR43876">
    <property type="entry name" value="UBIQUINONE BIOSYNTHESIS MONOOXYGENASE COQ6, MITOCHONDRIAL"/>
    <property type="match status" value="1"/>
</dbReference>
<evidence type="ECO:0000256" key="7">
    <source>
        <dbReference type="ARBA" id="ARBA00023033"/>
    </source>
</evidence>
<dbReference type="GO" id="GO:0071949">
    <property type="term" value="F:FAD binding"/>
    <property type="evidence" value="ECO:0007669"/>
    <property type="project" value="InterPro"/>
</dbReference>
<dbReference type="SUPFAM" id="SSF51905">
    <property type="entry name" value="FAD/NAD(P)-binding domain"/>
    <property type="match status" value="1"/>
</dbReference>
<dbReference type="GO" id="GO:0006744">
    <property type="term" value="P:ubiquinone biosynthetic process"/>
    <property type="evidence" value="ECO:0007669"/>
    <property type="project" value="UniProtKB-UniPathway"/>
</dbReference>
<feature type="domain" description="FAD-binding" evidence="8">
    <location>
        <begin position="2"/>
        <end position="324"/>
    </location>
</feature>
<dbReference type="AlphaFoldDB" id="A0A0A8K3Q1"/>
<evidence type="ECO:0000313" key="9">
    <source>
        <dbReference type="EMBL" id="BAQ17376.1"/>
    </source>
</evidence>
<reference evidence="9 10" key="1">
    <citation type="submission" date="2014-09" db="EMBL/GenBank/DDBJ databases">
        <title>Genome sequencing of Methyloceanibacter caenitepidi Gela4.</title>
        <authorList>
            <person name="Takeuchi M."/>
            <person name="Susumu S."/>
            <person name="Kamagata Y."/>
            <person name="Oshima K."/>
            <person name="Hattori M."/>
            <person name="Iwasaki W."/>
        </authorList>
    </citation>
    <scope>NUCLEOTIDE SEQUENCE [LARGE SCALE GENOMIC DNA]</scope>
    <source>
        <strain evidence="9 10">Gela4</strain>
    </source>
</reference>
<dbReference type="PRINTS" id="PR00420">
    <property type="entry name" value="RNGMNOXGNASE"/>
</dbReference>
<protein>
    <submittedName>
        <fullName evidence="9">2-octaprenyl-6-methoxyphenol hydroxylase</fullName>
    </submittedName>
</protein>
<name>A0A0A8K3Q1_9HYPH</name>
<keyword evidence="6" id="KW-0560">Oxidoreductase</keyword>
<dbReference type="Proteomes" id="UP000031643">
    <property type="component" value="Chromosome"/>
</dbReference>